<feature type="region of interest" description="Disordered" evidence="2">
    <location>
        <begin position="907"/>
        <end position="963"/>
    </location>
</feature>
<dbReference type="Pfam" id="PF00995">
    <property type="entry name" value="Sec1"/>
    <property type="match status" value="1"/>
</dbReference>
<feature type="compositionally biased region" description="Low complexity" evidence="2">
    <location>
        <begin position="768"/>
        <end position="794"/>
    </location>
</feature>
<keyword evidence="4" id="KW-1185">Reference proteome</keyword>
<dbReference type="AlphaFoldDB" id="A0A9W8DN72"/>
<dbReference type="Gene3D" id="3.40.50.1910">
    <property type="match status" value="2"/>
</dbReference>
<protein>
    <submittedName>
        <fullName evidence="3">Syntaxin binding protein 1</fullName>
    </submittedName>
</protein>
<sequence length="963" mass="105869">MNSGRGNNSGGLSLTEMRRHEFIKAFKNIKAKNDYKVLVMDPRSIKVLKTALNTSELAENRIVRFEKFGNRREVALDKDAIYFITPSMLSIREVINDFTPGPNNPSGQRYGHAHIYFTSALSDQMFQIIRDSPAIQHVSTLTELCIEYETFDQKVFLTKMANLPIYRLYSPLKININFGEFDLMVKKIANVCDLLDIAPVIRYFSPSEDVVPSCKAPPLAKMLQEHFSRQGAIARRRPNVDFLIVDRSIDPLTPLLHEFTYQAMVYDLLPIEDDCVYVHKSDNGEVTRNTLDSNDPVWVKYRYMHISEAQIKLKEEFDHFLQTNQAIVSRMNKNNTSDLNQLKRAMMDAPEAQKKLHIFTLHIDLMRLCMKEFQDQCLLDLATLEQNLAAGNTSDGSKYNQGNLDLPMQLSRLSGPRKSQNSLRLLLIYMLTNKVDQKEILQLARHFNLSMAETEAVSSLRFLMSRSKIYDLSQSLRKRRTSSAATSKFSFSKMLSLNRHNEDEDDDVSYDLSRYVPVVKHLLDNLIQGTLDNNMFPYAAPPVANMHQQQQQRPGGSGSYGHSVNTGINNNSASSAGNGGGMWSNFFSNISNSQASQEAASTIAMKGSLRSTKPTWQKRTDSVSSYGSSQSPMGSTSGGGYGMSSSAVGGAGQGASGNSVGHESSSKSPPPPPPRVVLFVVGGVTFSEVRAAHEISAKHGCEVVVGSTELLTPSSYLKQVGSMDLRTIRINNDTEVADLSDSYRILGYPCPEGVDPLSLAQFEFVPTPTAPGSASGPGGAERSSSPKSNASSSNEKSKLFGGFFKRRDNSSNGSSPSPISSKASTPGPSSKPLSGSLRSHQKQYQPPVRNTPSPLSSTGGGSRYNINSDPYASSLRSTASGAGGNGHGSDMSDITYSMLQTNIGEKDSRYGSLTTKTPSHLFTPPQPSSSASEFDYGRDSESLRRNRGNSGSSKQKKTLIRRV</sequence>
<evidence type="ECO:0000256" key="1">
    <source>
        <dbReference type="ARBA" id="ARBA00009884"/>
    </source>
</evidence>
<comment type="similarity">
    <text evidence="1">Belongs to the STXBP/unc-18/SEC1 family.</text>
</comment>
<dbReference type="EMBL" id="JANBPU010000070">
    <property type="protein sequence ID" value="KAJ1917493.1"/>
    <property type="molecule type" value="Genomic_DNA"/>
</dbReference>
<dbReference type="Gene3D" id="3.90.830.10">
    <property type="entry name" value="Syntaxin Binding Protein 1, Chain A, domain 2"/>
    <property type="match status" value="1"/>
</dbReference>
<dbReference type="InterPro" id="IPR036045">
    <property type="entry name" value="Sec1-like_sf"/>
</dbReference>
<dbReference type="InterPro" id="IPR027482">
    <property type="entry name" value="Sec1-like_dom2"/>
</dbReference>
<dbReference type="InterPro" id="IPR043127">
    <property type="entry name" value="Sec-1-like_dom3a"/>
</dbReference>
<feature type="compositionally biased region" description="Basic residues" evidence="2">
    <location>
        <begin position="954"/>
        <end position="963"/>
    </location>
</feature>
<evidence type="ECO:0000313" key="4">
    <source>
        <dbReference type="Proteomes" id="UP001150538"/>
    </source>
</evidence>
<proteinExistence type="inferred from homology"/>
<gene>
    <name evidence="3" type="primary">sec1_2</name>
    <name evidence="3" type="ORF">H4219_003175</name>
</gene>
<comment type="caution">
    <text evidence="3">The sequence shown here is derived from an EMBL/GenBank/DDBJ whole genome shotgun (WGS) entry which is preliminary data.</text>
</comment>
<feature type="region of interest" description="Disordered" evidence="2">
    <location>
        <begin position="768"/>
        <end position="893"/>
    </location>
</feature>
<accession>A0A9W8DN72</accession>
<dbReference type="Proteomes" id="UP001150538">
    <property type="component" value="Unassembled WGS sequence"/>
</dbReference>
<evidence type="ECO:0000256" key="2">
    <source>
        <dbReference type="SAM" id="MobiDB-lite"/>
    </source>
</evidence>
<dbReference type="PANTHER" id="PTHR11679">
    <property type="entry name" value="VESICLE PROTEIN SORTING-ASSOCIATED"/>
    <property type="match status" value="1"/>
</dbReference>
<dbReference type="InterPro" id="IPR001619">
    <property type="entry name" value="Sec1-like"/>
</dbReference>
<name>A0A9W8DN72_9FUNG</name>
<dbReference type="Gene3D" id="3.40.50.2060">
    <property type="match status" value="1"/>
</dbReference>
<organism evidence="3 4">
    <name type="scientific">Mycoemilia scoparia</name>
    <dbReference type="NCBI Taxonomy" id="417184"/>
    <lineage>
        <taxon>Eukaryota</taxon>
        <taxon>Fungi</taxon>
        <taxon>Fungi incertae sedis</taxon>
        <taxon>Zoopagomycota</taxon>
        <taxon>Kickxellomycotina</taxon>
        <taxon>Kickxellomycetes</taxon>
        <taxon>Kickxellales</taxon>
        <taxon>Kickxellaceae</taxon>
        <taxon>Mycoemilia</taxon>
    </lineage>
</organism>
<dbReference type="InterPro" id="IPR043154">
    <property type="entry name" value="Sec-1-like_dom1"/>
</dbReference>
<evidence type="ECO:0000313" key="3">
    <source>
        <dbReference type="EMBL" id="KAJ1917493.1"/>
    </source>
</evidence>
<feature type="compositionally biased region" description="Low complexity" evidence="2">
    <location>
        <begin position="810"/>
        <end position="838"/>
    </location>
</feature>
<feature type="compositionally biased region" description="Basic and acidic residues" evidence="2">
    <location>
        <begin position="935"/>
        <end position="944"/>
    </location>
</feature>
<dbReference type="SUPFAM" id="SSF56815">
    <property type="entry name" value="Sec1/munc18-like (SM) proteins"/>
    <property type="match status" value="1"/>
</dbReference>
<feature type="compositionally biased region" description="Polar residues" evidence="2">
    <location>
        <begin position="911"/>
        <end position="920"/>
    </location>
</feature>
<feature type="compositionally biased region" description="Low complexity" evidence="2">
    <location>
        <begin position="622"/>
        <end position="635"/>
    </location>
</feature>
<dbReference type="GO" id="GO:0016192">
    <property type="term" value="P:vesicle-mediated transport"/>
    <property type="evidence" value="ECO:0007669"/>
    <property type="project" value="InterPro"/>
</dbReference>
<feature type="compositionally biased region" description="Polar residues" evidence="2">
    <location>
        <begin position="864"/>
        <end position="880"/>
    </location>
</feature>
<reference evidence="3" key="1">
    <citation type="submission" date="2022-07" db="EMBL/GenBank/DDBJ databases">
        <title>Phylogenomic reconstructions and comparative analyses of Kickxellomycotina fungi.</title>
        <authorList>
            <person name="Reynolds N.K."/>
            <person name="Stajich J.E."/>
            <person name="Barry K."/>
            <person name="Grigoriev I.V."/>
            <person name="Crous P."/>
            <person name="Smith M.E."/>
        </authorList>
    </citation>
    <scope>NUCLEOTIDE SEQUENCE</scope>
    <source>
        <strain evidence="3">NBRC 100468</strain>
    </source>
</reference>
<dbReference type="Gene3D" id="1.25.40.60">
    <property type="match status" value="1"/>
</dbReference>
<feature type="region of interest" description="Disordered" evidence="2">
    <location>
        <begin position="610"/>
        <end position="674"/>
    </location>
</feature>
<dbReference type="OrthoDB" id="2228at2759"/>
<feature type="region of interest" description="Disordered" evidence="2">
    <location>
        <begin position="545"/>
        <end position="575"/>
    </location>
</feature>